<proteinExistence type="predicted"/>
<gene>
    <name evidence="1" type="ORF">DLM77_01070</name>
</gene>
<evidence type="ECO:0000313" key="2">
    <source>
        <dbReference type="Proteomes" id="UP000285569"/>
    </source>
</evidence>
<name>A0ABX9M7M7_9LEPT</name>
<dbReference type="EMBL" id="QHCR01000001">
    <property type="protein sequence ID" value="RHX82091.1"/>
    <property type="molecule type" value="Genomic_DNA"/>
</dbReference>
<reference evidence="2" key="1">
    <citation type="submission" date="2018-05" db="EMBL/GenBank/DDBJ databases">
        <title>Leptospira yasudae sp. nov. and Leptospira stimsonii sp. nov., two pathogenic species of the genus Leptospira isolated from environmental sources.</title>
        <authorList>
            <person name="Casanovas-Massana A."/>
            <person name="Hamond C."/>
            <person name="Santos L.A."/>
            <person name="Hacker K.P."/>
            <person name="Balassiano I."/>
            <person name="Medeiros M.A."/>
            <person name="Reis M.G."/>
            <person name="Ko A.I."/>
            <person name="Wunder E.A."/>
        </authorList>
    </citation>
    <scope>NUCLEOTIDE SEQUENCE [LARGE SCALE GENOMIC DNA]</scope>
    <source>
        <strain evidence="2">B21</strain>
    </source>
</reference>
<organism evidence="1 2">
    <name type="scientific">Leptospira yasudae</name>
    <dbReference type="NCBI Taxonomy" id="2202201"/>
    <lineage>
        <taxon>Bacteria</taxon>
        <taxon>Pseudomonadati</taxon>
        <taxon>Spirochaetota</taxon>
        <taxon>Spirochaetia</taxon>
        <taxon>Leptospirales</taxon>
        <taxon>Leptospiraceae</taxon>
        <taxon>Leptospira</taxon>
    </lineage>
</organism>
<sequence length="65" mass="7614">MCEPFRIFDVIRCKSALSRSGSNRLITLLLLKYQNEISKIQAEKPPNVRLADFFFMEILRFYGKG</sequence>
<accession>A0ABX9M7M7</accession>
<protein>
    <submittedName>
        <fullName evidence="1">Uncharacterized protein</fullName>
    </submittedName>
</protein>
<reference evidence="1 2" key="2">
    <citation type="journal article" date="2020" name="Int. J. Syst. Evol. Microbiol.">
        <title>Leptospira yasudae sp. nov. and Leptospira stimsonii sp. nov., two new species of the pathogenic group isolated from environmental sources.</title>
        <authorList>
            <person name="Casanovas-Massana A."/>
            <person name="Hamond C."/>
            <person name="Santos L.A."/>
            <person name="de Oliveira D."/>
            <person name="Hacker K.P."/>
            <person name="Balassiano I."/>
            <person name="Costa F."/>
            <person name="Medeiros M.A."/>
            <person name="Reis M.G."/>
            <person name="Ko A.I."/>
            <person name="Wunder E.A."/>
        </authorList>
    </citation>
    <scope>NUCLEOTIDE SEQUENCE [LARGE SCALE GENOMIC DNA]</scope>
    <source>
        <strain evidence="1 2">B21</strain>
    </source>
</reference>
<dbReference type="Proteomes" id="UP000285569">
    <property type="component" value="Unassembled WGS sequence"/>
</dbReference>
<evidence type="ECO:0000313" key="1">
    <source>
        <dbReference type="EMBL" id="RHX82091.1"/>
    </source>
</evidence>
<comment type="caution">
    <text evidence="1">The sequence shown here is derived from an EMBL/GenBank/DDBJ whole genome shotgun (WGS) entry which is preliminary data.</text>
</comment>
<keyword evidence="2" id="KW-1185">Reference proteome</keyword>